<dbReference type="InterPro" id="IPR052727">
    <property type="entry name" value="Rab4/Rab5_effector"/>
</dbReference>
<name>A0A0P1A638_PLAHL</name>
<dbReference type="RefSeq" id="XP_024572237.1">
    <property type="nucleotide sequence ID" value="XM_024728959.1"/>
</dbReference>
<dbReference type="InterPro" id="IPR011011">
    <property type="entry name" value="Znf_FYVE_PHD"/>
</dbReference>
<dbReference type="InterPro" id="IPR013083">
    <property type="entry name" value="Znf_RING/FYVE/PHD"/>
</dbReference>
<sequence length="482" mass="54882">MYTSMTRFPLSHEPFPPVLLSVEEEEALEALADQQLLLAERQLDEHVQQNQSVVDMSRWKSLKTRKSINLFCERSNYRQCHNDGSQSDVNWTLPQLLAVGSLKGTLEDIIYGIQSPTAVHMIAKAATSNDEVVDAQVLNELKGPTIAHPFRFLGLKWLVKAHPAFMSAVVLPRDIVYVEHTGIKIRGDGSKLGYFLIHSVDLPQYPELRKELGLVRAKVSSCVLLRQRENDTNEVDVFMTGRAAAQGRVLDSLALLSTANGLTYFWNADICAKRKKLAWRLRHKRIMSFEDALIPPSLCPLCTKSLRYVFTSPIRCEMCGIQICYRCSRAHKLLFPRDFGSKETQSVVVKLCTPCISQTLKENPIAIIRQEIRAGQYGSLTSPRHGHRHRARAFNVFEPYRHLSTKMDAPASVNLSPDYSKFDYEDSTGPIHEREDEDEADVTVRSQSFEMLYTLLDDLNLTMQREEQWNDYAGFDDETILE</sequence>
<dbReference type="PANTHER" id="PTHR13510:SF44">
    <property type="entry name" value="RABENOSYN-5"/>
    <property type="match status" value="1"/>
</dbReference>
<dbReference type="GeneID" id="36395251"/>
<dbReference type="OMA" id="TIAHPFR"/>
<dbReference type="EMBL" id="CCYD01000109">
    <property type="protein sequence ID" value="CEG35868.1"/>
    <property type="molecule type" value="Genomic_DNA"/>
</dbReference>
<evidence type="ECO:0000313" key="2">
    <source>
        <dbReference type="Proteomes" id="UP000054928"/>
    </source>
</evidence>
<organism evidence="1 2">
    <name type="scientific">Plasmopara halstedii</name>
    <name type="common">Downy mildew of sunflower</name>
    <dbReference type="NCBI Taxonomy" id="4781"/>
    <lineage>
        <taxon>Eukaryota</taxon>
        <taxon>Sar</taxon>
        <taxon>Stramenopiles</taxon>
        <taxon>Oomycota</taxon>
        <taxon>Peronosporomycetes</taxon>
        <taxon>Peronosporales</taxon>
        <taxon>Peronosporaceae</taxon>
        <taxon>Plasmopara</taxon>
    </lineage>
</organism>
<dbReference type="AlphaFoldDB" id="A0A0P1A638"/>
<dbReference type="Gene3D" id="3.30.530.20">
    <property type="match status" value="1"/>
</dbReference>
<protein>
    <submittedName>
        <fullName evidence="1">Zinc finger, RING/FYVE/PHD-type</fullName>
    </submittedName>
</protein>
<reference evidence="2" key="1">
    <citation type="submission" date="2014-09" db="EMBL/GenBank/DDBJ databases">
        <authorList>
            <person name="Sharma Rahul"/>
            <person name="Thines Marco"/>
        </authorList>
    </citation>
    <scope>NUCLEOTIDE SEQUENCE [LARGE SCALE GENOMIC DNA]</scope>
</reference>
<dbReference type="SUPFAM" id="SSF57903">
    <property type="entry name" value="FYVE/PHD zinc finger"/>
    <property type="match status" value="1"/>
</dbReference>
<dbReference type="InterPro" id="IPR023393">
    <property type="entry name" value="START-like_dom_sf"/>
</dbReference>
<proteinExistence type="predicted"/>
<dbReference type="Gene3D" id="3.30.40.10">
    <property type="entry name" value="Zinc/RING finger domain, C3HC4 (zinc finger)"/>
    <property type="match status" value="1"/>
</dbReference>
<keyword evidence="2" id="KW-1185">Reference proteome</keyword>
<dbReference type="CDD" id="cd00065">
    <property type="entry name" value="FYVE_like_SF"/>
    <property type="match status" value="1"/>
</dbReference>
<dbReference type="OrthoDB" id="98034at2759"/>
<evidence type="ECO:0000313" key="1">
    <source>
        <dbReference type="EMBL" id="CEG35868.1"/>
    </source>
</evidence>
<accession>A0A0P1A638</accession>
<dbReference type="Proteomes" id="UP000054928">
    <property type="component" value="Unassembled WGS sequence"/>
</dbReference>
<dbReference type="PANTHER" id="PTHR13510">
    <property type="entry name" value="FYVE-FINGER-CONTAINING RAB5 EFFECTOR PROTEIN RABENOSYN-5-RELATED"/>
    <property type="match status" value="1"/>
</dbReference>